<proteinExistence type="predicted"/>
<comment type="caution">
    <text evidence="2">The sequence shown here is derived from an EMBL/GenBank/DDBJ whole genome shotgun (WGS) entry which is preliminary data.</text>
</comment>
<dbReference type="OrthoDB" id="3694026at2"/>
<evidence type="ECO:0000313" key="3">
    <source>
        <dbReference type="Proteomes" id="UP000238083"/>
    </source>
</evidence>
<dbReference type="RefSeq" id="WP_106215777.1">
    <property type="nucleotide sequence ID" value="NZ_PVZF01000045.1"/>
</dbReference>
<dbReference type="InterPro" id="IPR036390">
    <property type="entry name" value="WH_DNA-bd_sf"/>
</dbReference>
<accession>A0A2T0QK41</accession>
<dbReference type="AlphaFoldDB" id="A0A2T0QK41"/>
<dbReference type="PANTHER" id="PTHR33164:SF106">
    <property type="entry name" value="TRANSCRIPTIONAL REGULATORY PROTEIN"/>
    <property type="match status" value="1"/>
</dbReference>
<evidence type="ECO:0000313" key="2">
    <source>
        <dbReference type="EMBL" id="PRY04639.1"/>
    </source>
</evidence>
<keyword evidence="2" id="KW-0238">DNA-binding</keyword>
<dbReference type="EMBL" id="PVZF01000045">
    <property type="protein sequence ID" value="PRY04639.1"/>
    <property type="molecule type" value="Genomic_DNA"/>
</dbReference>
<dbReference type="GO" id="GO:0003700">
    <property type="term" value="F:DNA-binding transcription factor activity"/>
    <property type="evidence" value="ECO:0007669"/>
    <property type="project" value="InterPro"/>
</dbReference>
<dbReference type="SUPFAM" id="SSF46785">
    <property type="entry name" value="Winged helix' DNA-binding domain"/>
    <property type="match status" value="1"/>
</dbReference>
<dbReference type="SMART" id="SM00347">
    <property type="entry name" value="HTH_MARR"/>
    <property type="match status" value="1"/>
</dbReference>
<dbReference type="Proteomes" id="UP000238083">
    <property type="component" value="Unassembled WGS sequence"/>
</dbReference>
<dbReference type="PROSITE" id="PS50995">
    <property type="entry name" value="HTH_MARR_2"/>
    <property type="match status" value="1"/>
</dbReference>
<dbReference type="PRINTS" id="PR00598">
    <property type="entry name" value="HTHMARR"/>
</dbReference>
<dbReference type="Pfam" id="PF12802">
    <property type="entry name" value="MarR_2"/>
    <property type="match status" value="1"/>
</dbReference>
<dbReference type="PANTHER" id="PTHR33164">
    <property type="entry name" value="TRANSCRIPTIONAL REGULATOR, MARR FAMILY"/>
    <property type="match status" value="1"/>
</dbReference>
<keyword evidence="3" id="KW-1185">Reference proteome</keyword>
<dbReference type="Gene3D" id="1.10.10.10">
    <property type="entry name" value="Winged helix-like DNA-binding domain superfamily/Winged helix DNA-binding domain"/>
    <property type="match status" value="1"/>
</dbReference>
<dbReference type="InterPro" id="IPR000835">
    <property type="entry name" value="HTH_MarR-typ"/>
</dbReference>
<dbReference type="InterPro" id="IPR039422">
    <property type="entry name" value="MarR/SlyA-like"/>
</dbReference>
<gene>
    <name evidence="2" type="ORF">CLV37_1453</name>
</gene>
<dbReference type="InterPro" id="IPR036388">
    <property type="entry name" value="WH-like_DNA-bd_sf"/>
</dbReference>
<name>A0A2T0QK41_9ACTN</name>
<sequence length="171" mass="18527">MANEAGNPRAEVVRLTQRLVAEAEEVAHAFVLRQGMHSTDVDALLRVMATEGRGEAMTAGALGRELRLSTGAITAVVDRLEKSGALVRVRDGGDRRKVLVETTSRGRALAEEYSGPVRARIDEVLDQFSAGQLDVVSRYLAAAADAMAAHRRHLMSAVQTLDARTRDPRKP</sequence>
<dbReference type="GO" id="GO:0006950">
    <property type="term" value="P:response to stress"/>
    <property type="evidence" value="ECO:0007669"/>
    <property type="project" value="TreeGrafter"/>
</dbReference>
<reference evidence="2 3" key="1">
    <citation type="submission" date="2018-03" db="EMBL/GenBank/DDBJ databases">
        <title>Genomic Encyclopedia of Archaeal and Bacterial Type Strains, Phase II (KMG-II): from individual species to whole genera.</title>
        <authorList>
            <person name="Goeker M."/>
        </authorList>
    </citation>
    <scope>NUCLEOTIDE SEQUENCE [LARGE SCALE GENOMIC DNA]</scope>
    <source>
        <strain evidence="2 3">DSM 19711</strain>
    </source>
</reference>
<feature type="domain" description="HTH marR-type" evidence="1">
    <location>
        <begin position="9"/>
        <end position="145"/>
    </location>
</feature>
<evidence type="ECO:0000259" key="1">
    <source>
        <dbReference type="PROSITE" id="PS50995"/>
    </source>
</evidence>
<dbReference type="GO" id="GO:0003677">
    <property type="term" value="F:DNA binding"/>
    <property type="evidence" value="ECO:0007669"/>
    <property type="project" value="UniProtKB-KW"/>
</dbReference>
<organism evidence="2 3">
    <name type="scientific">Kineococcus rhizosphaerae</name>
    <dbReference type="NCBI Taxonomy" id="559628"/>
    <lineage>
        <taxon>Bacteria</taxon>
        <taxon>Bacillati</taxon>
        <taxon>Actinomycetota</taxon>
        <taxon>Actinomycetes</taxon>
        <taxon>Kineosporiales</taxon>
        <taxon>Kineosporiaceae</taxon>
        <taxon>Kineococcus</taxon>
    </lineage>
</organism>
<protein>
    <submittedName>
        <fullName evidence="2">DNA-binding MarR family transcriptional regulator</fullName>
    </submittedName>
</protein>